<keyword evidence="3" id="KW-1185">Reference proteome</keyword>
<dbReference type="RefSeq" id="WP_128600742.1">
    <property type="nucleotide sequence ID" value="NZ_MLFS01000019.1"/>
</dbReference>
<organism evidence="2 3">
    <name type="scientific">Pantoea wallisii</name>
    <dbReference type="NCBI Taxonomy" id="1076551"/>
    <lineage>
        <taxon>Bacteria</taxon>
        <taxon>Pseudomonadati</taxon>
        <taxon>Pseudomonadota</taxon>
        <taxon>Gammaproteobacteria</taxon>
        <taxon>Enterobacterales</taxon>
        <taxon>Erwiniaceae</taxon>
        <taxon>Pantoea</taxon>
    </lineage>
</organism>
<dbReference type="Proteomes" id="UP000193104">
    <property type="component" value="Unassembled WGS sequence"/>
</dbReference>
<dbReference type="EMBL" id="MLFS01000019">
    <property type="protein sequence ID" value="ORM73556.1"/>
    <property type="molecule type" value="Genomic_DNA"/>
</dbReference>
<evidence type="ECO:0000256" key="1">
    <source>
        <dbReference type="SAM" id="SignalP"/>
    </source>
</evidence>
<evidence type="ECO:0000313" key="3">
    <source>
        <dbReference type="Proteomes" id="UP000193104"/>
    </source>
</evidence>
<dbReference type="AlphaFoldDB" id="A0A1X1DA58"/>
<comment type="caution">
    <text evidence="2">The sequence shown here is derived from an EMBL/GenBank/DDBJ whole genome shotgun (WGS) entry which is preliminary data.</text>
</comment>
<feature type="signal peptide" evidence="1">
    <location>
        <begin position="1"/>
        <end position="17"/>
    </location>
</feature>
<accession>A0A1X1DA58</accession>
<reference evidence="2 3" key="1">
    <citation type="journal article" date="2017" name="Antonie Van Leeuwenhoek">
        <title>Phylogenomic resolution of the bacterial genus Pantoea and its relationship with Erwinia and Tatumella.</title>
        <authorList>
            <person name="Palmer M."/>
            <person name="Steenkamp E.T."/>
            <person name="Coetzee M.P."/>
            <person name="Chan W.Y."/>
            <person name="van Zyl E."/>
            <person name="De Maayer P."/>
            <person name="Coutinho T.A."/>
            <person name="Blom J."/>
            <person name="Smits T.H."/>
            <person name="Duffy B."/>
            <person name="Venter S.N."/>
        </authorList>
    </citation>
    <scope>NUCLEOTIDE SEQUENCE [LARGE SCALE GENOMIC DNA]</scope>
    <source>
        <strain evidence="2 3">LMG 26277</strain>
    </source>
</reference>
<evidence type="ECO:0000313" key="2">
    <source>
        <dbReference type="EMBL" id="ORM73556.1"/>
    </source>
</evidence>
<proteinExistence type="predicted"/>
<name>A0A1X1DA58_9GAMM</name>
<feature type="chain" id="PRO_5013366819" evidence="1">
    <location>
        <begin position="18"/>
        <end position="79"/>
    </location>
</feature>
<gene>
    <name evidence="2" type="ORF">HA48_08965</name>
</gene>
<sequence length="79" mass="8406">MKWIIALLLLGSMSATAQSGWQPDKRATMPSFTPVAAKCDVSACQQNCYVQQSQCKNDSGGGCGSLAQICVQNCTSQCR</sequence>
<keyword evidence="1" id="KW-0732">Signal</keyword>
<dbReference type="OrthoDB" id="6522514at2"/>
<protein>
    <submittedName>
        <fullName evidence="2">Uncharacterized protein</fullName>
    </submittedName>
</protein>